<name>A0ABD7P098_KLEPN</name>
<comment type="caution">
    <text evidence="2">The sequence shown here is derived from an EMBL/GenBank/DDBJ whole genome shotgun (WGS) entry which is preliminary data.</text>
</comment>
<dbReference type="InterPro" id="IPR000015">
    <property type="entry name" value="Fimb_usher"/>
</dbReference>
<dbReference type="PANTHER" id="PTHR30451:SF3">
    <property type="entry name" value="OUTER MEMBRANE USHER PROTEIN HTRE-RELATED"/>
    <property type="match status" value="1"/>
</dbReference>
<protein>
    <submittedName>
        <fullName evidence="2">Outer membrane usher protein HtrE</fullName>
    </submittedName>
</protein>
<dbReference type="Pfam" id="PF13953">
    <property type="entry name" value="PapC_C"/>
    <property type="match status" value="1"/>
</dbReference>
<sequence>MSSDFKGNNQLNVSSSGYSDNARVSYSVNTGYTMNKASKDLSYVGGYASYESPWGTLAGSVSANSDNSRQVSLSTDGGFVLHSGGLTFSNDSFSDSDTLAVVQAPGAQGARQSAIMNITRSDGKNIPFAADIYDDQGNVIGNVGQGGQAFVRGIEQQGNINIKWLEESKPVSCLAHYQQSSEAEKIAQSIILNGIRCQIQ</sequence>
<evidence type="ECO:0000313" key="2">
    <source>
        <dbReference type="EMBL" id="SVS30194.1"/>
    </source>
</evidence>
<dbReference type="PANTHER" id="PTHR30451">
    <property type="entry name" value="OUTER MEMBRANE USHER PROTEIN"/>
    <property type="match status" value="1"/>
</dbReference>
<dbReference type="Proteomes" id="UP000259497">
    <property type="component" value="Unassembled WGS sequence"/>
</dbReference>
<dbReference type="EMBL" id="UIXM01000087">
    <property type="protein sequence ID" value="SVS30194.1"/>
    <property type="molecule type" value="Genomic_DNA"/>
</dbReference>
<proteinExistence type="predicted"/>
<dbReference type="InterPro" id="IPR025949">
    <property type="entry name" value="PapC-like_C"/>
</dbReference>
<evidence type="ECO:0000259" key="1">
    <source>
        <dbReference type="Pfam" id="PF13953"/>
    </source>
</evidence>
<dbReference type="Gene3D" id="2.60.40.2070">
    <property type="match status" value="1"/>
</dbReference>
<evidence type="ECO:0000313" key="3">
    <source>
        <dbReference type="Proteomes" id="UP000259497"/>
    </source>
</evidence>
<dbReference type="AlphaFoldDB" id="A0ABD7P098"/>
<accession>A0ABD7P098</accession>
<dbReference type="Pfam" id="PF00577">
    <property type="entry name" value="Usher"/>
    <property type="match status" value="1"/>
</dbReference>
<gene>
    <name evidence="2" type="primary">htrE_2</name>
    <name evidence="2" type="ORF">SAMEA3649733_05834</name>
</gene>
<feature type="domain" description="PapC-like C-terminal" evidence="1">
    <location>
        <begin position="115"/>
        <end position="179"/>
    </location>
</feature>
<organism evidence="2 3">
    <name type="scientific">Klebsiella pneumoniae</name>
    <dbReference type="NCBI Taxonomy" id="573"/>
    <lineage>
        <taxon>Bacteria</taxon>
        <taxon>Pseudomonadati</taxon>
        <taxon>Pseudomonadota</taxon>
        <taxon>Gammaproteobacteria</taxon>
        <taxon>Enterobacterales</taxon>
        <taxon>Enterobacteriaceae</taxon>
        <taxon>Klebsiella/Raoultella group</taxon>
        <taxon>Klebsiella</taxon>
        <taxon>Klebsiella pneumoniae complex</taxon>
    </lineage>
</organism>
<dbReference type="InterPro" id="IPR043142">
    <property type="entry name" value="PapC-like_C_sf"/>
</dbReference>
<reference evidence="2 3" key="1">
    <citation type="submission" date="2018-08" db="EMBL/GenBank/DDBJ databases">
        <authorList>
            <consortium name="Pathogen Informatics"/>
        </authorList>
    </citation>
    <scope>NUCLEOTIDE SEQUENCE [LARGE SCALE GENOMIC DNA]</scope>
    <source>
        <strain evidence="2 3">EuSCAPE_GR114</strain>
    </source>
</reference>